<evidence type="ECO:0000256" key="3">
    <source>
        <dbReference type="SAM" id="MobiDB-lite"/>
    </source>
</evidence>
<gene>
    <name evidence="5" type="ORF">DKB62_11680</name>
</gene>
<evidence type="ECO:0000259" key="4">
    <source>
        <dbReference type="Pfam" id="PF13614"/>
    </source>
</evidence>
<dbReference type="InterPro" id="IPR027417">
    <property type="entry name" value="P-loop_NTPase"/>
</dbReference>
<dbReference type="GO" id="GO:0005829">
    <property type="term" value="C:cytosol"/>
    <property type="evidence" value="ECO:0007669"/>
    <property type="project" value="TreeGrafter"/>
</dbReference>
<feature type="domain" description="AAA" evidence="4">
    <location>
        <begin position="3"/>
        <end position="159"/>
    </location>
</feature>
<dbReference type="PANTHER" id="PTHR43384">
    <property type="entry name" value="SEPTUM SITE-DETERMINING PROTEIN MIND HOMOLOG, CHLOROPLASTIC-RELATED"/>
    <property type="match status" value="1"/>
</dbReference>
<dbReference type="SUPFAM" id="SSF52540">
    <property type="entry name" value="P-loop containing nucleoside triphosphate hydrolases"/>
    <property type="match status" value="1"/>
</dbReference>
<dbReference type="GO" id="GO:0009898">
    <property type="term" value="C:cytoplasmic side of plasma membrane"/>
    <property type="evidence" value="ECO:0007669"/>
    <property type="project" value="TreeGrafter"/>
</dbReference>
<dbReference type="KEGG" id="meg:DKB62_11680"/>
<accession>A0A346B227</accession>
<keyword evidence="6" id="KW-1185">Reference proteome</keyword>
<evidence type="ECO:0000256" key="1">
    <source>
        <dbReference type="ARBA" id="ARBA00022741"/>
    </source>
</evidence>
<dbReference type="AlphaFoldDB" id="A0A346B227"/>
<dbReference type="GO" id="GO:0005524">
    <property type="term" value="F:ATP binding"/>
    <property type="evidence" value="ECO:0007669"/>
    <property type="project" value="UniProtKB-KW"/>
</dbReference>
<dbReference type="InterPro" id="IPR025669">
    <property type="entry name" value="AAA_dom"/>
</dbReference>
<feature type="compositionally biased region" description="Basic residues" evidence="3">
    <location>
        <begin position="313"/>
        <end position="323"/>
    </location>
</feature>
<dbReference type="RefSeq" id="WP_107195259.1">
    <property type="nucleotide sequence ID" value="NZ_CP029462.1"/>
</dbReference>
<name>A0A346B227_9FIRM</name>
<dbReference type="EMBL" id="CP029462">
    <property type="protein sequence ID" value="AXL22170.1"/>
    <property type="molecule type" value="Genomic_DNA"/>
</dbReference>
<feature type="region of interest" description="Disordered" evidence="3">
    <location>
        <begin position="291"/>
        <end position="334"/>
    </location>
</feature>
<evidence type="ECO:0000313" key="6">
    <source>
        <dbReference type="Proteomes" id="UP000254337"/>
    </source>
</evidence>
<dbReference type="GO" id="GO:0051782">
    <property type="term" value="P:negative regulation of cell division"/>
    <property type="evidence" value="ECO:0007669"/>
    <property type="project" value="TreeGrafter"/>
</dbReference>
<protein>
    <submittedName>
        <fullName evidence="5">Cobalamin biosynthesis protein CobQ</fullName>
    </submittedName>
</protein>
<dbReference type="GO" id="GO:0016887">
    <property type="term" value="F:ATP hydrolysis activity"/>
    <property type="evidence" value="ECO:0007669"/>
    <property type="project" value="TreeGrafter"/>
</dbReference>
<dbReference type="Proteomes" id="UP000254337">
    <property type="component" value="Chromosome"/>
</dbReference>
<evidence type="ECO:0000256" key="2">
    <source>
        <dbReference type="ARBA" id="ARBA00022840"/>
    </source>
</evidence>
<reference evidence="5 6" key="1">
    <citation type="submission" date="2018-05" db="EMBL/GenBank/DDBJ databases">
        <title>Complete genome sequence of Megasphaera sp. AJH120T, isolated from the ceca of a chicken.</title>
        <authorList>
            <person name="Maki J."/>
            <person name="Looft T."/>
        </authorList>
    </citation>
    <scope>NUCLEOTIDE SEQUENCE [LARGE SCALE GENOMIC DNA]</scope>
    <source>
        <strain evidence="5 6">AJH120</strain>
    </source>
</reference>
<keyword evidence="2" id="KW-0067">ATP-binding</keyword>
<dbReference type="Gene3D" id="3.40.50.300">
    <property type="entry name" value="P-loop containing nucleotide triphosphate hydrolases"/>
    <property type="match status" value="1"/>
</dbReference>
<keyword evidence="1" id="KW-0547">Nucleotide-binding</keyword>
<sequence length="334" mass="36423">MSTIIAIASGKGGVGKTLVTASLAIALQRRGHSVLAVDADMGLRNLDLMFGMQDDVLYDIGDVIKGRCRAGEAVMTVAGKLDFLAASQKHTWEKIDAPTYHYIVETLSKDYDYTLIDCPPGRGRAYKDATAIADRIFFVVEPTWSSMRDAARVMQFCNKRKRFNYDVLFNNFYSGVPGYVPVQDMLQILNPETVAGILPHDPAVHLAAHEGCLLHAAETPFMKALAQTAAYVEGGAAPDIGSLTALLPTVEGAGAEEKESLPVADEEEKESLGCMKALAVAELQKAAAILNGTAAEPEEEPEEDAADEDMPRRPKGLSLRRRRDQSAAWRHYRR</sequence>
<evidence type="ECO:0000313" key="5">
    <source>
        <dbReference type="EMBL" id="AXL22170.1"/>
    </source>
</evidence>
<feature type="compositionally biased region" description="Acidic residues" evidence="3">
    <location>
        <begin position="296"/>
        <end position="308"/>
    </location>
</feature>
<dbReference type="InterPro" id="IPR050625">
    <property type="entry name" value="ParA/MinD_ATPase"/>
</dbReference>
<dbReference type="Pfam" id="PF13614">
    <property type="entry name" value="AAA_31"/>
    <property type="match status" value="1"/>
</dbReference>
<proteinExistence type="predicted"/>
<dbReference type="OrthoDB" id="9773088at2"/>
<dbReference type="PANTHER" id="PTHR43384:SF6">
    <property type="entry name" value="SEPTUM SITE-DETERMINING PROTEIN MIND HOMOLOG, CHLOROPLASTIC"/>
    <property type="match status" value="1"/>
</dbReference>
<organism evidence="5 6">
    <name type="scientific">Megasphaera stantonii</name>
    <dbReference type="NCBI Taxonomy" id="2144175"/>
    <lineage>
        <taxon>Bacteria</taxon>
        <taxon>Bacillati</taxon>
        <taxon>Bacillota</taxon>
        <taxon>Negativicutes</taxon>
        <taxon>Veillonellales</taxon>
        <taxon>Veillonellaceae</taxon>
        <taxon>Megasphaera</taxon>
    </lineage>
</organism>